<comment type="caution">
    <text evidence="3">The sequence shown here is derived from an EMBL/GenBank/DDBJ whole genome shotgun (WGS) entry which is preliminary data.</text>
</comment>
<evidence type="ECO:0000256" key="1">
    <source>
        <dbReference type="SAM" id="Phobius"/>
    </source>
</evidence>
<feature type="transmembrane region" description="Helical" evidence="1">
    <location>
        <begin position="15"/>
        <end position="33"/>
    </location>
</feature>
<name>A0ABV2UQM9_9ACTN</name>
<evidence type="ECO:0000259" key="2">
    <source>
        <dbReference type="Pfam" id="PF04235"/>
    </source>
</evidence>
<dbReference type="RefSeq" id="WP_355392314.1">
    <property type="nucleotide sequence ID" value="NZ_JBEGHN010000001.1"/>
</dbReference>
<keyword evidence="1" id="KW-0812">Transmembrane</keyword>
<dbReference type="PANTHER" id="PTHR30590:SF2">
    <property type="entry name" value="INNER MEMBRANE PROTEIN"/>
    <property type="match status" value="1"/>
</dbReference>
<dbReference type="InterPro" id="IPR007349">
    <property type="entry name" value="DUF418"/>
</dbReference>
<feature type="transmembrane region" description="Helical" evidence="1">
    <location>
        <begin position="209"/>
        <end position="230"/>
    </location>
</feature>
<accession>A0ABV2UQM9</accession>
<keyword evidence="1" id="KW-0472">Membrane</keyword>
<gene>
    <name evidence="3" type="ORF">ABZZ21_04465</name>
</gene>
<feature type="transmembrane region" description="Helical" evidence="1">
    <location>
        <begin position="54"/>
        <end position="78"/>
    </location>
</feature>
<feature type="domain" description="DUF418" evidence="2">
    <location>
        <begin position="227"/>
        <end position="380"/>
    </location>
</feature>
<dbReference type="Pfam" id="PF04235">
    <property type="entry name" value="DUF418"/>
    <property type="match status" value="1"/>
</dbReference>
<dbReference type="InterPro" id="IPR052529">
    <property type="entry name" value="Bact_Transport_Assoc"/>
</dbReference>
<feature type="transmembrane region" description="Helical" evidence="1">
    <location>
        <begin position="346"/>
        <end position="364"/>
    </location>
</feature>
<dbReference type="PANTHER" id="PTHR30590">
    <property type="entry name" value="INNER MEMBRANE PROTEIN"/>
    <property type="match status" value="1"/>
</dbReference>
<evidence type="ECO:0000313" key="3">
    <source>
        <dbReference type="EMBL" id="MET9843831.1"/>
    </source>
</evidence>
<keyword evidence="1" id="KW-1133">Transmembrane helix</keyword>
<reference evidence="3 4" key="1">
    <citation type="submission" date="2024-06" db="EMBL/GenBank/DDBJ databases">
        <title>The Natural Products Discovery Center: Release of the First 8490 Sequenced Strains for Exploring Actinobacteria Biosynthetic Diversity.</title>
        <authorList>
            <person name="Kalkreuter E."/>
            <person name="Kautsar S.A."/>
            <person name="Yang D."/>
            <person name="Bader C.D."/>
            <person name="Teijaro C.N."/>
            <person name="Fluegel L."/>
            <person name="Davis C.M."/>
            <person name="Simpson J.R."/>
            <person name="Lauterbach L."/>
            <person name="Steele A.D."/>
            <person name="Gui C."/>
            <person name="Meng S."/>
            <person name="Li G."/>
            <person name="Viehrig K."/>
            <person name="Ye F."/>
            <person name="Su P."/>
            <person name="Kiefer A.F."/>
            <person name="Nichols A."/>
            <person name="Cepeda A.J."/>
            <person name="Yan W."/>
            <person name="Fan B."/>
            <person name="Jiang Y."/>
            <person name="Adhikari A."/>
            <person name="Zheng C.-J."/>
            <person name="Schuster L."/>
            <person name="Cowan T.M."/>
            <person name="Smanski M.J."/>
            <person name="Chevrette M.G."/>
            <person name="De Carvalho L.P.S."/>
            <person name="Shen B."/>
        </authorList>
    </citation>
    <scope>NUCLEOTIDE SEQUENCE [LARGE SCALE GENOMIC DNA]</scope>
    <source>
        <strain evidence="3 4">NPDC006434</strain>
    </source>
</reference>
<dbReference type="Proteomes" id="UP001550210">
    <property type="component" value="Unassembled WGS sequence"/>
</dbReference>
<dbReference type="EMBL" id="JBEXPZ010000004">
    <property type="protein sequence ID" value="MET9843831.1"/>
    <property type="molecule type" value="Genomic_DNA"/>
</dbReference>
<feature type="transmembrane region" description="Helical" evidence="1">
    <location>
        <begin position="316"/>
        <end position="334"/>
    </location>
</feature>
<feature type="transmembrane region" description="Helical" evidence="1">
    <location>
        <begin position="242"/>
        <end position="263"/>
    </location>
</feature>
<feature type="transmembrane region" description="Helical" evidence="1">
    <location>
        <begin position="275"/>
        <end position="295"/>
    </location>
</feature>
<feature type="transmembrane region" description="Helical" evidence="1">
    <location>
        <begin position="136"/>
        <end position="155"/>
    </location>
</feature>
<feature type="transmembrane region" description="Helical" evidence="1">
    <location>
        <begin position="98"/>
        <end position="124"/>
    </location>
</feature>
<keyword evidence="4" id="KW-1185">Reference proteome</keyword>
<evidence type="ECO:0000313" key="4">
    <source>
        <dbReference type="Proteomes" id="UP001550210"/>
    </source>
</evidence>
<protein>
    <submittedName>
        <fullName evidence="3">DUF418 domain-containing protein</fullName>
    </submittedName>
</protein>
<organism evidence="3 4">
    <name type="scientific">Streptomyces ossamyceticus</name>
    <dbReference type="NCBI Taxonomy" id="249581"/>
    <lineage>
        <taxon>Bacteria</taxon>
        <taxon>Bacillati</taxon>
        <taxon>Actinomycetota</taxon>
        <taxon>Actinomycetes</taxon>
        <taxon>Kitasatosporales</taxon>
        <taxon>Streptomycetaceae</taxon>
        <taxon>Streptomyces</taxon>
    </lineage>
</organism>
<sequence>MSNSHGVKRVPSLDVLRGIAIVGTLLTNIWLFTGGVGDESIGRLDGRWEGDISLLSGVLSNGKFLGLLSILFGVGMAIQFESAMRHGHRWPWRYEWRSLLLLADGFVHFALVVDFDILMGYALVAMVVAPLLRLRTRWLVVAAALAGALHLFLQFRNMAGITAYTTPPLPEDFSEDAASTGDWSNLPTPTYFEEVAGRIGDFWNSRYEAFIIVPPLSAFLFLSGVLLWRAGLFKGDERARTLSRRLAIGGLGLGVPLTVWEYLPLPGGDITGALSRYTIAPVVAFGYLGLTLILLRRRGGSGFFARRLADVGRTALSCYMLQNVVALILFSGWGLSLGPLGSVGTIAAWAGISGLLMLAASLWLRRFRQGPFELVWRAAVDAPFRKADRARAHERREPEKDASLSAS</sequence>
<proteinExistence type="predicted"/>